<comment type="caution">
    <text evidence="3">The sequence shown here is derived from an EMBL/GenBank/DDBJ whole genome shotgun (WGS) entry which is preliminary data.</text>
</comment>
<evidence type="ECO:0000313" key="4">
    <source>
        <dbReference type="Proteomes" id="UP000186817"/>
    </source>
</evidence>
<dbReference type="EMBL" id="LSRX01001590">
    <property type="protein sequence ID" value="OLP78604.1"/>
    <property type="molecule type" value="Genomic_DNA"/>
</dbReference>
<organism evidence="3 4">
    <name type="scientific">Symbiodinium microadriaticum</name>
    <name type="common">Dinoflagellate</name>
    <name type="synonym">Zooxanthella microadriatica</name>
    <dbReference type="NCBI Taxonomy" id="2951"/>
    <lineage>
        <taxon>Eukaryota</taxon>
        <taxon>Sar</taxon>
        <taxon>Alveolata</taxon>
        <taxon>Dinophyceae</taxon>
        <taxon>Suessiales</taxon>
        <taxon>Symbiodiniaceae</taxon>
        <taxon>Symbiodinium</taxon>
    </lineage>
</organism>
<accession>A0A1Q9C6P4</accession>
<proteinExistence type="predicted"/>
<keyword evidence="4" id="KW-1185">Reference proteome</keyword>
<reference evidence="3 4" key="1">
    <citation type="submission" date="2016-02" db="EMBL/GenBank/DDBJ databases">
        <title>Genome analysis of coral dinoflagellate symbionts highlights evolutionary adaptations to a symbiotic lifestyle.</title>
        <authorList>
            <person name="Aranda M."/>
            <person name="Li Y."/>
            <person name="Liew Y.J."/>
            <person name="Baumgarten S."/>
            <person name="Simakov O."/>
            <person name="Wilson M."/>
            <person name="Piel J."/>
            <person name="Ashoor H."/>
            <person name="Bougouffa S."/>
            <person name="Bajic V.B."/>
            <person name="Ryu T."/>
            <person name="Ravasi T."/>
            <person name="Bayer T."/>
            <person name="Micklem G."/>
            <person name="Kim H."/>
            <person name="Bhak J."/>
            <person name="Lajeunesse T.C."/>
            <person name="Voolstra C.R."/>
        </authorList>
    </citation>
    <scope>NUCLEOTIDE SEQUENCE [LARGE SCALE GENOMIC DNA]</scope>
    <source>
        <strain evidence="3 4">CCMP2467</strain>
    </source>
</reference>
<name>A0A1Q9C6P4_SYMMI</name>
<feature type="region of interest" description="Disordered" evidence="2">
    <location>
        <begin position="406"/>
        <end position="436"/>
    </location>
</feature>
<keyword evidence="1" id="KW-0175">Coiled coil</keyword>
<evidence type="ECO:0000313" key="3">
    <source>
        <dbReference type="EMBL" id="OLP78604.1"/>
    </source>
</evidence>
<protein>
    <submittedName>
        <fullName evidence="3">Uncharacterized protein</fullName>
    </submittedName>
</protein>
<sequence length="1077" mass="119993">MADAREHDLPQFLMELRYFLNYRLQELEDGLGQVLTSEELALLVAATRRAQAVTKVAPASATKVCPTTPATEQQASYEDEQLLSDEELRMLLFLHLRDDALEAEAAQSQAAELAEKAKLAEMATMEERDRLENARCAAQAEARSREHTSFPDVEVQGRASKKPKLELKEAVEASRRLQMNDGVVEGANSHASTDRPANEPALAHLSARLASTSPRRTWTELLSSDRSVKPLRPECWDMSYADARRLNSAAQGSAQALRGKGVPVELCEPPPAEAVATAMPKGTSSHLLDLTWHRIPPQMWPLGSHPQGQEPLAKGFGKNAQHEIELANIIRESDLCGLTDADRRLVCMLNPPPLRDRRAEELLHLVGHNRYVECQFNTLGYGRYIIQTQKVDPTKLPKLDTKMHSLEKAQQEEQRSPPPTVPRKRRVGGNHPPPPAKQLVTLKLMKRWHFNDLGTDVFAIQTSVVAVLHECANRAAEYTAAVFGCFAAQALSGYVAIYSYGTCQQETSFAGFFEEYMRRKFQLQFNHDVLLNYITETMDDQWSGYGEIPRTFLLGPYVQAFLVQDRFFEGQYDEMIDAMRMYNLPVNDVLVDGDEDIMADAKDVSFDHARMYDDPTMILKKHGGWALGKTAPLLTKKDQLVMRLTGCTLDQLLAGRDVPGLQRSPSPSQFPFRARQVYGKVREGSQEQHSFAVEEQKPPEEDGQDSASEAKEDSEESGSHASDYKEAYLLLRGLLISANSRRQDHREGGGVLVSRQVIFCAAQSYATSTCAIRLMSITGRFKKEASLCNGSLPGSLCGLAAIATTSSDFMKALPIGNPKKELLRGLWVLVFYQSSGFSVEFLIEHALKGIKVWDLVRRDVLLDLREGYITSARLLYDKGFTDPTEEASLICEEFVREHANVASHCYRGVPLADKSECSRGMCLQKMALEVDRIMHSHCSFTSDFAGVLDRKQFQGRGRGHADWLRDLVRVEFKSSKLLWHPSSSRWSVQFKGIKLSPAFGPAAFDELWLGLYSPFGVHILKHVGSFGVSSAGTQTHTAGHLVQAYGPVKQEDPKAALEAILAKFHAAGCDLLAVITW</sequence>
<feature type="coiled-coil region" evidence="1">
    <location>
        <begin position="96"/>
        <end position="123"/>
    </location>
</feature>
<dbReference type="AlphaFoldDB" id="A0A1Q9C6P4"/>
<dbReference type="Proteomes" id="UP000186817">
    <property type="component" value="Unassembled WGS sequence"/>
</dbReference>
<feature type="region of interest" description="Disordered" evidence="2">
    <location>
        <begin position="684"/>
        <end position="721"/>
    </location>
</feature>
<gene>
    <name evidence="3" type="ORF">AK812_SmicGene41203</name>
</gene>
<feature type="compositionally biased region" description="Basic and acidic residues" evidence="2">
    <location>
        <begin position="406"/>
        <end position="415"/>
    </location>
</feature>
<evidence type="ECO:0000256" key="1">
    <source>
        <dbReference type="SAM" id="Coils"/>
    </source>
</evidence>
<feature type="compositionally biased region" description="Basic and acidic residues" evidence="2">
    <location>
        <begin position="684"/>
        <end position="700"/>
    </location>
</feature>
<evidence type="ECO:0000256" key="2">
    <source>
        <dbReference type="SAM" id="MobiDB-lite"/>
    </source>
</evidence>
<dbReference type="OrthoDB" id="10648344at2759"/>